<dbReference type="InterPro" id="IPR025943">
    <property type="entry name" value="Sigma_54_int_dom_ATP-bd_2"/>
</dbReference>
<evidence type="ECO:0000313" key="10">
    <source>
        <dbReference type="Proteomes" id="UP000646152"/>
    </source>
</evidence>
<dbReference type="RefSeq" id="WP_188628255.1">
    <property type="nucleotide sequence ID" value="NZ_BMKE01000001.1"/>
</dbReference>
<evidence type="ECO:0000256" key="1">
    <source>
        <dbReference type="ARBA" id="ARBA00022741"/>
    </source>
</evidence>
<dbReference type="SUPFAM" id="SSF46689">
    <property type="entry name" value="Homeodomain-like"/>
    <property type="match status" value="1"/>
</dbReference>
<dbReference type="InterPro" id="IPR002197">
    <property type="entry name" value="HTH_Fis"/>
</dbReference>
<keyword evidence="1" id="KW-0547">Nucleotide-binding</keyword>
<dbReference type="PROSITE" id="PS50045">
    <property type="entry name" value="SIGMA54_INTERACT_4"/>
    <property type="match status" value="1"/>
</dbReference>
<feature type="domain" description="Response regulatory" evidence="8">
    <location>
        <begin position="5"/>
        <end position="119"/>
    </location>
</feature>
<name>A0ABQ1IB53_9GAMM</name>
<dbReference type="Pfam" id="PF25601">
    <property type="entry name" value="AAA_lid_14"/>
    <property type="match status" value="1"/>
</dbReference>
<keyword evidence="10" id="KW-1185">Reference proteome</keyword>
<evidence type="ECO:0000259" key="8">
    <source>
        <dbReference type="PROSITE" id="PS50110"/>
    </source>
</evidence>
<feature type="compositionally biased region" description="Polar residues" evidence="6">
    <location>
        <begin position="396"/>
        <end position="412"/>
    </location>
</feature>
<dbReference type="PANTHER" id="PTHR32071:SF122">
    <property type="entry name" value="SIGMA FACTOR"/>
    <property type="match status" value="1"/>
</dbReference>
<accession>A0ABQ1IB53</accession>
<dbReference type="PRINTS" id="PR01590">
    <property type="entry name" value="HTHFIS"/>
</dbReference>
<keyword evidence="3" id="KW-0805">Transcription regulation</keyword>
<evidence type="ECO:0000256" key="2">
    <source>
        <dbReference type="ARBA" id="ARBA00022840"/>
    </source>
</evidence>
<dbReference type="Gene3D" id="1.10.8.60">
    <property type="match status" value="1"/>
</dbReference>
<feature type="region of interest" description="Disordered" evidence="6">
    <location>
        <begin position="396"/>
        <end position="421"/>
    </location>
</feature>
<keyword evidence="2" id="KW-0067">ATP-binding</keyword>
<protein>
    <submittedName>
        <fullName evidence="9">Acetoacetate metabolism regulatory protein AtoC</fullName>
    </submittedName>
</protein>
<feature type="domain" description="Sigma-54 factor interaction" evidence="7">
    <location>
        <begin position="144"/>
        <end position="373"/>
    </location>
</feature>
<dbReference type="PROSITE" id="PS00676">
    <property type="entry name" value="SIGMA54_INTERACT_2"/>
    <property type="match status" value="1"/>
</dbReference>
<keyword evidence="4" id="KW-0804">Transcription</keyword>
<dbReference type="InterPro" id="IPR011006">
    <property type="entry name" value="CheY-like_superfamily"/>
</dbReference>
<dbReference type="PANTHER" id="PTHR32071">
    <property type="entry name" value="TRANSCRIPTIONAL REGULATORY PROTEIN"/>
    <property type="match status" value="1"/>
</dbReference>
<dbReference type="Proteomes" id="UP000646152">
    <property type="component" value="Unassembled WGS sequence"/>
</dbReference>
<evidence type="ECO:0000313" key="9">
    <source>
        <dbReference type="EMBL" id="GGB32880.1"/>
    </source>
</evidence>
<proteinExistence type="predicted"/>
<dbReference type="EMBL" id="BMKE01000001">
    <property type="protein sequence ID" value="GGB32880.1"/>
    <property type="molecule type" value="Genomic_DNA"/>
</dbReference>
<dbReference type="SUPFAM" id="SSF52172">
    <property type="entry name" value="CheY-like"/>
    <property type="match status" value="1"/>
</dbReference>
<dbReference type="InterPro" id="IPR001789">
    <property type="entry name" value="Sig_transdc_resp-reg_receiver"/>
</dbReference>
<dbReference type="InterPro" id="IPR027417">
    <property type="entry name" value="P-loop_NTPase"/>
</dbReference>
<evidence type="ECO:0000256" key="4">
    <source>
        <dbReference type="ARBA" id="ARBA00023163"/>
    </source>
</evidence>
<dbReference type="Pfam" id="PF00158">
    <property type="entry name" value="Sigma54_activat"/>
    <property type="match status" value="1"/>
</dbReference>
<comment type="caution">
    <text evidence="9">The sequence shown here is derived from an EMBL/GenBank/DDBJ whole genome shotgun (WGS) entry which is preliminary data.</text>
</comment>
<dbReference type="InterPro" id="IPR058031">
    <property type="entry name" value="AAA_lid_NorR"/>
</dbReference>
<evidence type="ECO:0000256" key="5">
    <source>
        <dbReference type="PROSITE-ProRule" id="PRU00169"/>
    </source>
</evidence>
<dbReference type="SMART" id="SM00448">
    <property type="entry name" value="REC"/>
    <property type="match status" value="1"/>
</dbReference>
<reference evidence="10" key="1">
    <citation type="journal article" date="2019" name="Int. J. Syst. Evol. Microbiol.">
        <title>The Global Catalogue of Microorganisms (GCM) 10K type strain sequencing project: providing services to taxonomists for standard genome sequencing and annotation.</title>
        <authorList>
            <consortium name="The Broad Institute Genomics Platform"/>
            <consortium name="The Broad Institute Genome Sequencing Center for Infectious Disease"/>
            <person name="Wu L."/>
            <person name="Ma J."/>
        </authorList>
    </citation>
    <scope>NUCLEOTIDE SEQUENCE [LARGE SCALE GENOMIC DNA]</scope>
    <source>
        <strain evidence="10">CGMCC 1.15923</strain>
    </source>
</reference>
<evidence type="ECO:0000256" key="6">
    <source>
        <dbReference type="SAM" id="MobiDB-lite"/>
    </source>
</evidence>
<dbReference type="InterPro" id="IPR003593">
    <property type="entry name" value="AAA+_ATPase"/>
</dbReference>
<evidence type="ECO:0000259" key="7">
    <source>
        <dbReference type="PROSITE" id="PS50045"/>
    </source>
</evidence>
<dbReference type="PROSITE" id="PS50110">
    <property type="entry name" value="RESPONSE_REGULATORY"/>
    <property type="match status" value="1"/>
</dbReference>
<organism evidence="9 10">
    <name type="scientific">Oceanisphaera marina</name>
    <dbReference type="NCBI Taxonomy" id="2017550"/>
    <lineage>
        <taxon>Bacteria</taxon>
        <taxon>Pseudomonadati</taxon>
        <taxon>Pseudomonadota</taxon>
        <taxon>Gammaproteobacteria</taxon>
        <taxon>Aeromonadales</taxon>
        <taxon>Aeromonadaceae</taxon>
        <taxon>Oceanisphaera</taxon>
    </lineage>
</organism>
<gene>
    <name evidence="9" type="ORF">GCM10011502_02440</name>
</gene>
<dbReference type="InterPro" id="IPR009057">
    <property type="entry name" value="Homeodomain-like_sf"/>
</dbReference>
<dbReference type="SUPFAM" id="SSF52540">
    <property type="entry name" value="P-loop containing nucleoside triphosphate hydrolases"/>
    <property type="match status" value="1"/>
</dbReference>
<dbReference type="SMART" id="SM00382">
    <property type="entry name" value="AAA"/>
    <property type="match status" value="1"/>
</dbReference>
<dbReference type="Pfam" id="PF00072">
    <property type="entry name" value="Response_reg"/>
    <property type="match status" value="1"/>
</dbReference>
<keyword evidence="5" id="KW-0597">Phosphoprotein</keyword>
<sequence>MTPSRILLIDDEPAFRTLSSQWLASEGYQVQTGASLSELQSRLDEFDADLILLDLSLPPHFDPQHTLAALPQFIERPVIILTGHGERELALEALRQGAWDFLAKPIDPDMLAVVVKRALTKHHLVRELNNLKSNQGGKQALETLIGASPSMNTIRALVSRIAPTDVRVLVTGPSGTGKEVISRAIHDLSNRANQPFISVHCGAIPADLLESELFGHTKGAFTGADKARDGLLKLADGGTLFLDEIGDMPWAMQVKLLRVLQEGSFYPVGGRALETIDVRLVSATNADLAEKVRLGEFREDLYYRIKGVNIETRPLDERSEDIPLLINHFLALQATAFQQAPQHPDSQAFNWFMQRRWPGNVRELKSALDSVAAIARNGVITLDDIALLYPDAQTDNQVSTSSASTDSANRPDQPSMAHPDQSLDAQVRALEITLISQALAQHNNNRTHAAQALGLSRQGLLKKIERYGL</sequence>
<dbReference type="InterPro" id="IPR002078">
    <property type="entry name" value="Sigma_54_int"/>
</dbReference>
<dbReference type="Gene3D" id="1.10.10.60">
    <property type="entry name" value="Homeodomain-like"/>
    <property type="match status" value="1"/>
</dbReference>
<dbReference type="Gene3D" id="3.40.50.300">
    <property type="entry name" value="P-loop containing nucleotide triphosphate hydrolases"/>
    <property type="match status" value="1"/>
</dbReference>
<dbReference type="Gene3D" id="3.40.50.2300">
    <property type="match status" value="1"/>
</dbReference>
<evidence type="ECO:0000256" key="3">
    <source>
        <dbReference type="ARBA" id="ARBA00023015"/>
    </source>
</evidence>
<dbReference type="Pfam" id="PF02954">
    <property type="entry name" value="HTH_8"/>
    <property type="match status" value="1"/>
</dbReference>
<dbReference type="CDD" id="cd00009">
    <property type="entry name" value="AAA"/>
    <property type="match status" value="1"/>
</dbReference>
<feature type="modified residue" description="4-aspartylphosphate" evidence="5">
    <location>
        <position position="54"/>
    </location>
</feature>